<dbReference type="CDD" id="cd00130">
    <property type="entry name" value="PAS"/>
    <property type="match status" value="1"/>
</dbReference>
<dbReference type="SMART" id="SM00091">
    <property type="entry name" value="PAS"/>
    <property type="match status" value="2"/>
</dbReference>
<dbReference type="SUPFAM" id="SSF52172">
    <property type="entry name" value="CheY-like"/>
    <property type="match status" value="2"/>
</dbReference>
<dbReference type="Gene3D" id="3.30.565.10">
    <property type="entry name" value="Histidine kinase-like ATPase, C-terminal domain"/>
    <property type="match status" value="1"/>
</dbReference>
<keyword evidence="24" id="KW-1185">Reference proteome</keyword>
<dbReference type="InterPro" id="IPR036097">
    <property type="entry name" value="HisK_dim/P_sf"/>
</dbReference>
<evidence type="ECO:0000256" key="7">
    <source>
        <dbReference type="ARBA" id="ARBA00022692"/>
    </source>
</evidence>
<dbReference type="InterPro" id="IPR035965">
    <property type="entry name" value="PAS-like_dom_sf"/>
</dbReference>
<evidence type="ECO:0000256" key="13">
    <source>
        <dbReference type="ARBA" id="ARBA00023136"/>
    </source>
</evidence>
<dbReference type="InterPro" id="IPR003594">
    <property type="entry name" value="HATPase_dom"/>
</dbReference>
<dbReference type="SMART" id="SM00387">
    <property type="entry name" value="HATPase_c"/>
    <property type="match status" value="1"/>
</dbReference>
<feature type="modified residue" description="4-aspartylphosphate" evidence="16">
    <location>
        <position position="964"/>
    </location>
</feature>
<dbReference type="InterPro" id="IPR011006">
    <property type="entry name" value="CheY-like_superfamily"/>
</dbReference>
<evidence type="ECO:0000256" key="4">
    <source>
        <dbReference type="ARBA" id="ARBA00022475"/>
    </source>
</evidence>
<evidence type="ECO:0000256" key="6">
    <source>
        <dbReference type="ARBA" id="ARBA00022679"/>
    </source>
</evidence>
<dbReference type="SUPFAM" id="SSF55781">
    <property type="entry name" value="GAF domain-like"/>
    <property type="match status" value="1"/>
</dbReference>
<keyword evidence="8" id="KW-0547">Nucleotide-binding</keyword>
<feature type="domain" description="Response regulatory" evidence="19">
    <location>
        <begin position="1059"/>
        <end position="1177"/>
    </location>
</feature>
<comment type="subcellular location">
    <subcellularLocation>
        <location evidence="2">Cell membrane</location>
        <topology evidence="2">Multi-pass membrane protein</topology>
    </subcellularLocation>
</comment>
<dbReference type="InterPro" id="IPR013656">
    <property type="entry name" value="PAS_4"/>
</dbReference>
<dbReference type="CDD" id="cd16922">
    <property type="entry name" value="HATPase_EvgS-ArcB-TorS-like"/>
    <property type="match status" value="1"/>
</dbReference>
<sequence length="1310" mass="149572">MNSYPFPDNEAERIKKLELLDLIKLAKDPQLDVFAQTACLITDCPSSIIAVMEADTQRIQSCIGLSMDSVDRKNTLCQYSVASGEVVIIKDTLLDERSSDNPLILEGGIRFYAGVPLIDDEGFALGTICVIDFKPKTLTDNQISALKKLGEVVTSLLMNSRETINAEYFHQTFNISNNLICVLDNHFMLKDVNPSFEKVFSISKEKAVEHSFLTLLKQDLKSLPEIQKLPHGGKEITFTTSTKIEDGTSVIVEWYLTQNQKFSEIFCFGTNITQQIEERQQLESSERRFRSFFENAIGLMSMHDMEGNILAVNEKGRETLHYSADEVKSLNLKDLVPEQNWLLLKQYLERINQNEEDFGTMILKTKEGEELIWMYHNMVEIDKEGKPYVVSTALNVTERMTLEKDLIYTKKMLEQTSSVAQVGGWEVKMKTGNVFWSQSTKEIHKIKNNFQPDFENALGFYKEDSRERMKYLFDRAVTEGIPFDEEFQLVRNDGVTIWVRVKGIPEFDGDVCNRVFGIIQDIDGFKKMFLEVARKEAMMQSFVTDVPIPLAMFDKDLNYVSVSTRWKEEFYMNDMDLIGKNLFTISPDIPEERKEIYKNALLGKTHIDEDFTMKIDGRDELQHYDLKVGPWYLTEDEVGGVIVSIQNITHAVQVNEELKNAKKIADLASKAKSEFLANMSHEIRTPLNGVIGFSDLLLRTPLNEIQTQYLNYINESGENLLNIINDILDFSKIESGKMELVIENSDVYDMLSQVINVILYQSQKKNIELLLNIEPGLPKTLLIDESRLKQILINLLGNAVKFTEKGEIELKVEKLRMDDKNIALRFSVRDTGIGIPVEKQKYIFNAFTQENSSISKRYGGTGLGLTISNNILKYMGSHLSLISAPEKGSVFFFDIEIPYEISELREDDDMTIQRALVVDDNETNRIILQHMLAYKNIESTLAANGMEALQILLKGERFDVILMDYHMPVISGLETIDKIRELFNQRNEISPLVVLHTSSEEHDVINSFRKEENSYFLLKPIKSDDLYKTLRRVAQSNIIEVIPEEMTEDDSYSFMNNLEVLLVDDNPVNMVLNNRMMKSLTPDAHLTEAVNGLEALEECRKKQFSIILMDVQMPVMNGIEATQQIRLLPEYENVPIIGVTAGNVLGEKEKCLAAGMNDFLPKPLRQADLLEMLEKYISVNGNNGKKADVSQNENQSEMKPEKYININTLNEQIGDDDDDFKEMFLNLLIQELTQVEINIEKAAEEKDVAEIKMILHKLKGTGGIAGLFKLAERASKWEKMTADDMDFSAMNSEIKEEIRIGTDIIKNLIK</sequence>
<evidence type="ECO:0000256" key="12">
    <source>
        <dbReference type="ARBA" id="ARBA00023012"/>
    </source>
</evidence>
<evidence type="ECO:0000313" key="23">
    <source>
        <dbReference type="EMBL" id="NML57540.1"/>
    </source>
</evidence>
<dbReference type="Proteomes" id="UP000552615">
    <property type="component" value="Unassembled WGS sequence"/>
</dbReference>
<dbReference type="PROSITE" id="PS50113">
    <property type="entry name" value="PAC"/>
    <property type="match status" value="1"/>
</dbReference>
<feature type="modified residue" description="4-aspartylphosphate" evidence="16">
    <location>
        <position position="1110"/>
    </location>
</feature>
<evidence type="ECO:0000256" key="8">
    <source>
        <dbReference type="ARBA" id="ARBA00022741"/>
    </source>
</evidence>
<comment type="caution">
    <text evidence="23">The sequence shown here is derived from an EMBL/GenBank/DDBJ whole genome shotgun (WGS) entry which is preliminary data.</text>
</comment>
<dbReference type="SUPFAM" id="SSF55785">
    <property type="entry name" value="PYP-like sensor domain (PAS domain)"/>
    <property type="match status" value="4"/>
</dbReference>
<keyword evidence="7" id="KW-0812">Transmembrane</keyword>
<keyword evidence="11" id="KW-1133">Transmembrane helix</keyword>
<dbReference type="Gene3D" id="1.10.287.130">
    <property type="match status" value="1"/>
</dbReference>
<dbReference type="CDD" id="cd17546">
    <property type="entry name" value="REC_hyHK_CKI1_RcsC-like"/>
    <property type="match status" value="2"/>
</dbReference>
<dbReference type="InterPro" id="IPR001789">
    <property type="entry name" value="Sig_transdc_resp-reg_receiver"/>
</dbReference>
<dbReference type="Pfam" id="PF08448">
    <property type="entry name" value="PAS_4"/>
    <property type="match status" value="1"/>
</dbReference>
<dbReference type="EC" id="2.7.13.3" evidence="3"/>
<dbReference type="Gene3D" id="3.30.450.40">
    <property type="match status" value="1"/>
</dbReference>
<reference evidence="23 24" key="1">
    <citation type="submission" date="2020-04" db="EMBL/GenBank/DDBJ databases">
        <title>Chryseobacterium sp. RJ-7-14 sp. nov., isolated from Jeju soil.</title>
        <authorList>
            <person name="Dahal R.H."/>
            <person name="Chaudhary D.K."/>
        </authorList>
    </citation>
    <scope>NUCLEOTIDE SEQUENCE [LARGE SCALE GENOMIC DNA]</scope>
    <source>
        <strain evidence="23 24">RJ-7-14</strain>
    </source>
</reference>
<dbReference type="SMART" id="SM00448">
    <property type="entry name" value="REC"/>
    <property type="match status" value="2"/>
</dbReference>
<feature type="domain" description="HPt" evidence="22">
    <location>
        <begin position="1217"/>
        <end position="1310"/>
    </location>
</feature>
<gene>
    <name evidence="23" type="ORF">HHL20_09310</name>
</gene>
<evidence type="ECO:0000256" key="16">
    <source>
        <dbReference type="PROSITE-ProRule" id="PRU00169"/>
    </source>
</evidence>
<dbReference type="PRINTS" id="PR00344">
    <property type="entry name" value="BCTRLSENSOR"/>
</dbReference>
<dbReference type="GO" id="GO:0006355">
    <property type="term" value="P:regulation of DNA-templated transcription"/>
    <property type="evidence" value="ECO:0007669"/>
    <property type="project" value="InterPro"/>
</dbReference>
<dbReference type="PROSITE" id="PS50109">
    <property type="entry name" value="HIS_KIN"/>
    <property type="match status" value="1"/>
</dbReference>
<keyword evidence="6" id="KW-0808">Transferase</keyword>
<evidence type="ECO:0000256" key="5">
    <source>
        <dbReference type="ARBA" id="ARBA00022553"/>
    </source>
</evidence>
<dbReference type="PROSITE" id="PS50110">
    <property type="entry name" value="RESPONSE_REGULATORY"/>
    <property type="match status" value="2"/>
</dbReference>
<feature type="coiled-coil region" evidence="17">
    <location>
        <begin position="1225"/>
        <end position="1252"/>
    </location>
</feature>
<dbReference type="GO" id="GO:0005886">
    <property type="term" value="C:plasma membrane"/>
    <property type="evidence" value="ECO:0007669"/>
    <property type="project" value="UniProtKB-SubCell"/>
</dbReference>
<dbReference type="Pfam" id="PF00989">
    <property type="entry name" value="PAS"/>
    <property type="match status" value="1"/>
</dbReference>
<keyword evidence="10" id="KW-0067">ATP-binding</keyword>
<dbReference type="Pfam" id="PF08447">
    <property type="entry name" value="PAS_3"/>
    <property type="match status" value="1"/>
</dbReference>
<dbReference type="InterPro" id="IPR013767">
    <property type="entry name" value="PAS_fold"/>
</dbReference>
<feature type="domain" description="PAS" evidence="20">
    <location>
        <begin position="285"/>
        <end position="355"/>
    </location>
</feature>
<dbReference type="SUPFAM" id="SSF55874">
    <property type="entry name" value="ATPase domain of HSP90 chaperone/DNA topoisomerase II/histidine kinase"/>
    <property type="match status" value="1"/>
</dbReference>
<keyword evidence="4" id="KW-1003">Cell membrane</keyword>
<dbReference type="Pfam" id="PF00072">
    <property type="entry name" value="Response_reg"/>
    <property type="match status" value="2"/>
</dbReference>
<evidence type="ECO:0000256" key="2">
    <source>
        <dbReference type="ARBA" id="ARBA00004651"/>
    </source>
</evidence>
<name>A0A7Y0A6D6_9FLAO</name>
<dbReference type="InterPro" id="IPR036641">
    <property type="entry name" value="HPT_dom_sf"/>
</dbReference>
<dbReference type="RefSeq" id="WP_169230856.1">
    <property type="nucleotide sequence ID" value="NZ_JABBGF010000001.1"/>
</dbReference>
<evidence type="ECO:0000256" key="17">
    <source>
        <dbReference type="SAM" id="Coils"/>
    </source>
</evidence>
<dbReference type="Gene3D" id="3.30.450.20">
    <property type="entry name" value="PAS domain"/>
    <property type="match status" value="4"/>
</dbReference>
<keyword evidence="14" id="KW-0131">Cell cycle</keyword>
<evidence type="ECO:0000256" key="1">
    <source>
        <dbReference type="ARBA" id="ARBA00000085"/>
    </source>
</evidence>
<feature type="domain" description="PAC" evidence="21">
    <location>
        <begin position="483"/>
        <end position="534"/>
    </location>
</feature>
<proteinExistence type="predicted"/>
<dbReference type="SUPFAM" id="SSF47384">
    <property type="entry name" value="Homodimeric domain of signal transducing histidine kinase"/>
    <property type="match status" value="1"/>
</dbReference>
<dbReference type="SMART" id="SM00065">
    <property type="entry name" value="GAF"/>
    <property type="match status" value="1"/>
</dbReference>
<dbReference type="Pfam" id="PF02518">
    <property type="entry name" value="HATPase_c"/>
    <property type="match status" value="1"/>
</dbReference>
<keyword evidence="9" id="KW-0418">Kinase</keyword>
<dbReference type="FunFam" id="1.10.287.130:FF:000038">
    <property type="entry name" value="Sensory transduction histidine kinase"/>
    <property type="match status" value="1"/>
</dbReference>
<dbReference type="InterPro" id="IPR013655">
    <property type="entry name" value="PAS_fold_3"/>
</dbReference>
<dbReference type="PROSITE" id="PS50894">
    <property type="entry name" value="HPT"/>
    <property type="match status" value="1"/>
</dbReference>
<keyword evidence="5 16" id="KW-0597">Phosphoprotein</keyword>
<evidence type="ECO:0000256" key="11">
    <source>
        <dbReference type="ARBA" id="ARBA00022989"/>
    </source>
</evidence>
<dbReference type="InterPro" id="IPR000014">
    <property type="entry name" value="PAS"/>
</dbReference>
<organism evidence="23 24">
    <name type="scientific">Chryseobacterium cheonjiense</name>
    <dbReference type="NCBI Taxonomy" id="2728845"/>
    <lineage>
        <taxon>Bacteria</taxon>
        <taxon>Pseudomonadati</taxon>
        <taxon>Bacteroidota</taxon>
        <taxon>Flavobacteriia</taxon>
        <taxon>Flavobacteriales</taxon>
        <taxon>Weeksellaceae</taxon>
        <taxon>Chryseobacterium group</taxon>
        <taxon>Chryseobacterium</taxon>
    </lineage>
</organism>
<dbReference type="InterPro" id="IPR029016">
    <property type="entry name" value="GAF-like_dom_sf"/>
</dbReference>
<evidence type="ECO:0000256" key="10">
    <source>
        <dbReference type="ARBA" id="ARBA00022840"/>
    </source>
</evidence>
<dbReference type="Pfam" id="PF01627">
    <property type="entry name" value="Hpt"/>
    <property type="match status" value="1"/>
</dbReference>
<dbReference type="SMART" id="SM00388">
    <property type="entry name" value="HisKA"/>
    <property type="match status" value="1"/>
</dbReference>
<dbReference type="Pfam" id="PF01590">
    <property type="entry name" value="GAF"/>
    <property type="match status" value="1"/>
</dbReference>
<accession>A0A7Y0A6D6</accession>
<dbReference type="InterPro" id="IPR008207">
    <property type="entry name" value="Sig_transdc_His_kin_Hpt_dom"/>
</dbReference>
<dbReference type="PANTHER" id="PTHR45339:SF1">
    <property type="entry name" value="HYBRID SIGNAL TRANSDUCTION HISTIDINE KINASE J"/>
    <property type="match status" value="1"/>
</dbReference>
<dbReference type="InterPro" id="IPR003661">
    <property type="entry name" value="HisK_dim/P_dom"/>
</dbReference>
<dbReference type="InterPro" id="IPR003018">
    <property type="entry name" value="GAF"/>
</dbReference>
<keyword evidence="12" id="KW-0902">Two-component regulatory system</keyword>
<evidence type="ECO:0000259" key="20">
    <source>
        <dbReference type="PROSITE" id="PS50112"/>
    </source>
</evidence>
<evidence type="ECO:0000256" key="15">
    <source>
        <dbReference type="PROSITE-ProRule" id="PRU00110"/>
    </source>
</evidence>
<feature type="domain" description="Histidine kinase" evidence="18">
    <location>
        <begin position="678"/>
        <end position="899"/>
    </location>
</feature>
<dbReference type="GO" id="GO:0005524">
    <property type="term" value="F:ATP binding"/>
    <property type="evidence" value="ECO:0007669"/>
    <property type="project" value="UniProtKB-KW"/>
</dbReference>
<dbReference type="InterPro" id="IPR004358">
    <property type="entry name" value="Sig_transdc_His_kin-like_C"/>
</dbReference>
<comment type="catalytic activity">
    <reaction evidence="1">
        <text>ATP + protein L-histidine = ADP + protein N-phospho-L-histidine.</text>
        <dbReference type="EC" id="2.7.13.3"/>
    </reaction>
</comment>
<dbReference type="GO" id="GO:0000155">
    <property type="term" value="F:phosphorelay sensor kinase activity"/>
    <property type="evidence" value="ECO:0007669"/>
    <property type="project" value="InterPro"/>
</dbReference>
<evidence type="ECO:0000259" key="19">
    <source>
        <dbReference type="PROSITE" id="PS50110"/>
    </source>
</evidence>
<dbReference type="PANTHER" id="PTHR45339">
    <property type="entry name" value="HYBRID SIGNAL TRANSDUCTION HISTIDINE KINASE J"/>
    <property type="match status" value="1"/>
</dbReference>
<dbReference type="EMBL" id="JABBGF010000001">
    <property type="protein sequence ID" value="NML57540.1"/>
    <property type="molecule type" value="Genomic_DNA"/>
</dbReference>
<evidence type="ECO:0000256" key="14">
    <source>
        <dbReference type="ARBA" id="ARBA00023306"/>
    </source>
</evidence>
<evidence type="ECO:0000313" key="24">
    <source>
        <dbReference type="Proteomes" id="UP000552615"/>
    </source>
</evidence>
<dbReference type="InterPro" id="IPR005467">
    <property type="entry name" value="His_kinase_dom"/>
</dbReference>
<evidence type="ECO:0000259" key="18">
    <source>
        <dbReference type="PROSITE" id="PS50109"/>
    </source>
</evidence>
<dbReference type="NCBIfam" id="TIGR00229">
    <property type="entry name" value="sensory_box"/>
    <property type="match status" value="3"/>
</dbReference>
<evidence type="ECO:0000259" key="21">
    <source>
        <dbReference type="PROSITE" id="PS50113"/>
    </source>
</evidence>
<evidence type="ECO:0000259" key="22">
    <source>
        <dbReference type="PROSITE" id="PS50894"/>
    </source>
</evidence>
<feature type="modified residue" description="Phosphohistidine" evidence="15">
    <location>
        <position position="1256"/>
    </location>
</feature>
<keyword evidence="17" id="KW-0175">Coiled coil</keyword>
<evidence type="ECO:0000256" key="9">
    <source>
        <dbReference type="ARBA" id="ARBA00022777"/>
    </source>
</evidence>
<evidence type="ECO:0000256" key="3">
    <source>
        <dbReference type="ARBA" id="ARBA00012438"/>
    </source>
</evidence>
<dbReference type="Pfam" id="PF00512">
    <property type="entry name" value="HisKA"/>
    <property type="match status" value="1"/>
</dbReference>
<dbReference type="SUPFAM" id="SSF47226">
    <property type="entry name" value="Histidine-containing phosphotransfer domain, HPT domain"/>
    <property type="match status" value="1"/>
</dbReference>
<dbReference type="PROSITE" id="PS50112">
    <property type="entry name" value="PAS"/>
    <property type="match status" value="1"/>
</dbReference>
<dbReference type="CDD" id="cd00082">
    <property type="entry name" value="HisKA"/>
    <property type="match status" value="1"/>
</dbReference>
<dbReference type="FunFam" id="3.30.565.10:FF:000010">
    <property type="entry name" value="Sensor histidine kinase RcsC"/>
    <property type="match status" value="1"/>
</dbReference>
<keyword evidence="13" id="KW-0472">Membrane</keyword>
<dbReference type="InterPro" id="IPR000700">
    <property type="entry name" value="PAS-assoc_C"/>
</dbReference>
<dbReference type="InterPro" id="IPR036890">
    <property type="entry name" value="HATPase_C_sf"/>
</dbReference>
<dbReference type="Gene3D" id="1.20.120.160">
    <property type="entry name" value="HPT domain"/>
    <property type="match status" value="1"/>
</dbReference>
<dbReference type="Gene3D" id="3.40.50.2300">
    <property type="match status" value="2"/>
</dbReference>
<feature type="domain" description="Response regulatory" evidence="19">
    <location>
        <begin position="914"/>
        <end position="1034"/>
    </location>
</feature>
<protein>
    <recommendedName>
        <fullName evidence="3">histidine kinase</fullName>
        <ecNumber evidence="3">2.7.13.3</ecNumber>
    </recommendedName>
</protein>